<accession>V6F531</accession>
<proteinExistence type="predicted"/>
<dbReference type="eggNOG" id="COG0223">
    <property type="taxonomic scope" value="Bacteria"/>
</dbReference>
<dbReference type="AlphaFoldDB" id="V6F531"/>
<keyword evidence="3" id="KW-1185">Reference proteome</keyword>
<reference evidence="2 3" key="1">
    <citation type="journal article" date="2014" name="Genome Announc.">
        <title>Complete genome sequence of Magnetospirillum gryphiswaldense MSR-1.</title>
        <authorList>
            <person name="Wang X."/>
            <person name="Wang Q."/>
            <person name="Zhang W."/>
            <person name="Wang Y."/>
            <person name="Li L."/>
            <person name="Wen T."/>
            <person name="Zhang T."/>
            <person name="Zhang Y."/>
            <person name="Xu J."/>
            <person name="Hu J."/>
            <person name="Li S."/>
            <person name="Liu L."/>
            <person name="Liu J."/>
            <person name="Jiang W."/>
            <person name="Tian J."/>
            <person name="Li Y."/>
            <person name="Schuler D."/>
            <person name="Wang L."/>
            <person name="Li J."/>
        </authorList>
    </citation>
    <scope>NUCLEOTIDE SEQUENCE [LARGE SCALE GENOMIC DNA]</scope>
    <source>
        <strain evidence="3">DSM 6361 / JCM 21280 / NBRC 15271 / MSR-1</strain>
    </source>
</reference>
<gene>
    <name evidence="2" type="ordered locus">MGMSRv2__3410</name>
</gene>
<dbReference type="KEGG" id="mgy:MGMSRv2__3410"/>
<name>V6F531_MAGGM</name>
<dbReference type="STRING" id="1430440.MGMSRv2__3410"/>
<dbReference type="EMBL" id="HG794546">
    <property type="protein sequence ID" value="CDL00625.1"/>
    <property type="molecule type" value="Genomic_DNA"/>
</dbReference>
<dbReference type="InterPro" id="IPR036477">
    <property type="entry name" value="Formyl_transf_N_sf"/>
</dbReference>
<feature type="domain" description="Formyl transferase N-terminal" evidence="1">
    <location>
        <begin position="48"/>
        <end position="138"/>
    </location>
</feature>
<organism evidence="2 3">
    <name type="scientific">Magnetospirillum gryphiswaldense (strain DSM 6361 / JCM 21280 / NBRC 15271 / MSR-1)</name>
    <dbReference type="NCBI Taxonomy" id="431944"/>
    <lineage>
        <taxon>Bacteria</taxon>
        <taxon>Pseudomonadati</taxon>
        <taxon>Pseudomonadota</taxon>
        <taxon>Alphaproteobacteria</taxon>
        <taxon>Rhodospirillales</taxon>
        <taxon>Rhodospirillaceae</taxon>
        <taxon>Magnetospirillum</taxon>
    </lineage>
</organism>
<dbReference type="SUPFAM" id="SSF53328">
    <property type="entry name" value="Formyltransferase"/>
    <property type="match status" value="1"/>
</dbReference>
<dbReference type="Pfam" id="PF00551">
    <property type="entry name" value="Formyl_trans_N"/>
    <property type="match status" value="1"/>
</dbReference>
<dbReference type="Gene3D" id="3.40.50.12230">
    <property type="match status" value="1"/>
</dbReference>
<sequence>MASILFIGKRDDFFCDRAVEYMRLHFPETTFVLARRGDPRPAVFDTWQGDYIVSYLSPYIVPGHLLARAKQASINFHPGPPEYPGSGCTNFALYHEVEEYGVTCHHMLEKVDTGAIVGVRRFPVLPIDTVYAVTQRCYAALLDLFYEVMDRLAVGQPLPEQPDKWTRKPFKRSELDLLCEITLEMPADEVKRRIRAVTFPNAPGAYVDLHGHRFTYAGPVSPRKEAMRP</sequence>
<dbReference type="InterPro" id="IPR002376">
    <property type="entry name" value="Formyl_transf_N"/>
</dbReference>
<evidence type="ECO:0000313" key="2">
    <source>
        <dbReference type="EMBL" id="CDL00625.1"/>
    </source>
</evidence>
<evidence type="ECO:0000259" key="1">
    <source>
        <dbReference type="Pfam" id="PF00551"/>
    </source>
</evidence>
<dbReference type="HOGENOM" id="CLU_094595_0_0_5"/>
<dbReference type="Proteomes" id="UP000018922">
    <property type="component" value="Chromosome I"/>
</dbReference>
<protein>
    <recommendedName>
        <fullName evidence="1">Formyl transferase N-terminal domain-containing protein</fullName>
    </recommendedName>
</protein>
<evidence type="ECO:0000313" key="3">
    <source>
        <dbReference type="Proteomes" id="UP000018922"/>
    </source>
</evidence>